<evidence type="ECO:0000313" key="1">
    <source>
        <dbReference type="EMBL" id="TMQ54709.1"/>
    </source>
</evidence>
<gene>
    <name evidence="1" type="ORF">E6K72_07450</name>
</gene>
<accession>A0A538STJ5</accession>
<feature type="non-terminal residue" evidence="1">
    <location>
        <position position="91"/>
    </location>
</feature>
<protein>
    <submittedName>
        <fullName evidence="1">Uncharacterized protein</fullName>
    </submittedName>
</protein>
<comment type="caution">
    <text evidence="1">The sequence shown here is derived from an EMBL/GenBank/DDBJ whole genome shotgun (WGS) entry which is preliminary data.</text>
</comment>
<dbReference type="Proteomes" id="UP000317716">
    <property type="component" value="Unassembled WGS sequence"/>
</dbReference>
<dbReference type="EMBL" id="VBOS01000252">
    <property type="protein sequence ID" value="TMQ54709.1"/>
    <property type="molecule type" value="Genomic_DNA"/>
</dbReference>
<proteinExistence type="predicted"/>
<sequence length="91" mass="9894">MAPPSHPPRAEPAPKPFLSARLLDDFEDLSKWSVHPADGVAAAIASDSGAHGRAMRLDVHFTRGTGYAVVRRALDIDLPPDYAFRFALRGE</sequence>
<reference evidence="1 2" key="1">
    <citation type="journal article" date="2019" name="Nat. Microbiol.">
        <title>Mediterranean grassland soil C-N compound turnover is dependent on rainfall and depth, and is mediated by genomically divergent microorganisms.</title>
        <authorList>
            <person name="Diamond S."/>
            <person name="Andeer P.F."/>
            <person name="Li Z."/>
            <person name="Crits-Christoph A."/>
            <person name="Burstein D."/>
            <person name="Anantharaman K."/>
            <person name="Lane K.R."/>
            <person name="Thomas B.C."/>
            <person name="Pan C."/>
            <person name="Northen T.R."/>
            <person name="Banfield J.F."/>
        </authorList>
    </citation>
    <scope>NUCLEOTIDE SEQUENCE [LARGE SCALE GENOMIC DNA]</scope>
    <source>
        <strain evidence="1">WS_2</strain>
    </source>
</reference>
<evidence type="ECO:0000313" key="2">
    <source>
        <dbReference type="Proteomes" id="UP000317716"/>
    </source>
</evidence>
<dbReference type="AlphaFoldDB" id="A0A538STJ5"/>
<organism evidence="1 2">
    <name type="scientific">Eiseniibacteriota bacterium</name>
    <dbReference type="NCBI Taxonomy" id="2212470"/>
    <lineage>
        <taxon>Bacteria</taxon>
        <taxon>Candidatus Eiseniibacteriota</taxon>
    </lineage>
</organism>
<name>A0A538STJ5_UNCEI</name>